<keyword evidence="2" id="KW-1185">Reference proteome</keyword>
<sequence>MTFRTHNTDGNGALWSLGNIPIVTVAFGDPPQLVFYKKEYKTRFTVSERGRALSISQLRMEDARTYSVNIDGKKISTFILLVY</sequence>
<dbReference type="OrthoDB" id="8741746at2759"/>
<evidence type="ECO:0000313" key="2">
    <source>
        <dbReference type="Proteomes" id="UP000796761"/>
    </source>
</evidence>
<feature type="non-terminal residue" evidence="1">
    <location>
        <position position="83"/>
    </location>
</feature>
<reference evidence="1" key="1">
    <citation type="submission" date="2019-04" db="EMBL/GenBank/DDBJ databases">
        <title>Genome assembly of Zosterops borbonicus 15179.</title>
        <authorList>
            <person name="Leroy T."/>
            <person name="Anselmetti Y."/>
            <person name="Tilak M.-K."/>
            <person name="Nabholz B."/>
        </authorList>
    </citation>
    <scope>NUCLEOTIDE SEQUENCE</scope>
    <source>
        <strain evidence="1">HGM_15179</strain>
        <tissue evidence="1">Muscle</tissue>
    </source>
</reference>
<gene>
    <name evidence="1" type="ORF">HGM15179_019741</name>
</gene>
<dbReference type="AlphaFoldDB" id="A0A8K1DAV0"/>
<name>A0A8K1DAV0_9PASS</name>
<evidence type="ECO:0000313" key="1">
    <source>
        <dbReference type="EMBL" id="TRZ07354.1"/>
    </source>
</evidence>
<dbReference type="SUPFAM" id="SSF48726">
    <property type="entry name" value="Immunoglobulin"/>
    <property type="match status" value="1"/>
</dbReference>
<comment type="caution">
    <text evidence="1">The sequence shown here is derived from an EMBL/GenBank/DDBJ whole genome shotgun (WGS) entry which is preliminary data.</text>
</comment>
<proteinExistence type="predicted"/>
<organism evidence="1 2">
    <name type="scientific">Zosterops borbonicus</name>
    <dbReference type="NCBI Taxonomy" id="364589"/>
    <lineage>
        <taxon>Eukaryota</taxon>
        <taxon>Metazoa</taxon>
        <taxon>Chordata</taxon>
        <taxon>Craniata</taxon>
        <taxon>Vertebrata</taxon>
        <taxon>Euteleostomi</taxon>
        <taxon>Archelosauria</taxon>
        <taxon>Archosauria</taxon>
        <taxon>Dinosauria</taxon>
        <taxon>Saurischia</taxon>
        <taxon>Theropoda</taxon>
        <taxon>Coelurosauria</taxon>
        <taxon>Aves</taxon>
        <taxon>Neognathae</taxon>
        <taxon>Neoaves</taxon>
        <taxon>Telluraves</taxon>
        <taxon>Australaves</taxon>
        <taxon>Passeriformes</taxon>
        <taxon>Sylvioidea</taxon>
        <taxon>Zosteropidae</taxon>
        <taxon>Zosterops</taxon>
    </lineage>
</organism>
<dbReference type="EMBL" id="SWJQ01001811">
    <property type="protein sequence ID" value="TRZ07354.1"/>
    <property type="molecule type" value="Genomic_DNA"/>
</dbReference>
<dbReference type="InterPro" id="IPR036179">
    <property type="entry name" value="Ig-like_dom_sf"/>
</dbReference>
<dbReference type="Proteomes" id="UP000796761">
    <property type="component" value="Unassembled WGS sequence"/>
</dbReference>
<dbReference type="InterPro" id="IPR013783">
    <property type="entry name" value="Ig-like_fold"/>
</dbReference>
<protein>
    <submittedName>
        <fullName evidence="1">Uncharacterized protein</fullName>
    </submittedName>
</protein>
<accession>A0A8K1DAV0</accession>
<dbReference type="Gene3D" id="2.60.40.10">
    <property type="entry name" value="Immunoglobulins"/>
    <property type="match status" value="1"/>
</dbReference>